<protein>
    <submittedName>
        <fullName evidence="1">Uncharacterized protein</fullName>
    </submittedName>
</protein>
<dbReference type="GO" id="GO:0017056">
    <property type="term" value="F:structural constituent of nuclear pore"/>
    <property type="evidence" value="ECO:0007669"/>
    <property type="project" value="InterPro"/>
</dbReference>
<keyword evidence="2" id="KW-1185">Reference proteome</keyword>
<dbReference type="Proteomes" id="UP000481153">
    <property type="component" value="Unassembled WGS sequence"/>
</dbReference>
<name>A0A6G0W5X7_9STRA</name>
<dbReference type="InterPro" id="IPR016024">
    <property type="entry name" value="ARM-type_fold"/>
</dbReference>
<dbReference type="GO" id="GO:0006606">
    <property type="term" value="P:protein import into nucleus"/>
    <property type="evidence" value="ECO:0007669"/>
    <property type="project" value="TreeGrafter"/>
</dbReference>
<evidence type="ECO:0000313" key="1">
    <source>
        <dbReference type="EMBL" id="KAF0722603.1"/>
    </source>
</evidence>
<dbReference type="PANTHER" id="PTHR31431">
    <property type="entry name" value="NUCLEOPORIN NUP188 HOMOLOG"/>
    <property type="match status" value="1"/>
</dbReference>
<dbReference type="InterPro" id="IPR044840">
    <property type="entry name" value="Nup188"/>
</dbReference>
<dbReference type="EMBL" id="VJMJ01000330">
    <property type="protein sequence ID" value="KAF0722603.1"/>
    <property type="molecule type" value="Genomic_DNA"/>
</dbReference>
<dbReference type="GO" id="GO:0044611">
    <property type="term" value="C:nuclear pore inner ring"/>
    <property type="evidence" value="ECO:0007669"/>
    <property type="project" value="TreeGrafter"/>
</dbReference>
<organism evidence="1 2">
    <name type="scientific">Aphanomyces euteiches</name>
    <dbReference type="NCBI Taxonomy" id="100861"/>
    <lineage>
        <taxon>Eukaryota</taxon>
        <taxon>Sar</taxon>
        <taxon>Stramenopiles</taxon>
        <taxon>Oomycota</taxon>
        <taxon>Saprolegniomycetes</taxon>
        <taxon>Saprolegniales</taxon>
        <taxon>Verrucalvaceae</taxon>
        <taxon>Aphanomyces</taxon>
    </lineage>
</organism>
<dbReference type="PANTHER" id="PTHR31431:SF1">
    <property type="entry name" value="NUCLEOPORIN NUP188"/>
    <property type="match status" value="1"/>
</dbReference>
<sequence>MASRTMSPMRQRIEPLDGNNEFFQRFGTYESKYVDASEGSAKIEAELDSLLDLFGVLRQERTVSPRSLKAMIELFVKKHFGLQRKDPEDRRLIMHTTLLTMCALSKGLQEDDPEALATLYEFMLDAFPSDGSTRWSGLGPHGSILFAFALCLRRVERTQEGFHSSVVSILKSRQVDAAEFEMDDSLSDILLEKGRRLGGLSFFSSFFTAPSTVQVFDFNAPSWLVSPTNGLPPMQKYVVDKTRQHLLQEAGYTFFSRFVDEFGLVEVQKSHDELLAVVDLFGGLLVDHPALCQTALDDVLRSTESLSLLFPWRFLPLTRLLSYLCTAETVNTLVDLMQQTTFTQITPPEDHYTASGVAVTSTQSVVYDQVTISAGTSGQLVTIDEQTLICWHVGPYSLWDVMLPCLVQVVPTEETIAVLNLVAAFGRHISLRRFDKDWRRILPNGFDSFVSLLGALLAQNDGVLRVQVAIVSIVAGLDASVVAAAFDPASVLVPAMSAIVSAHHSSGILACLQYWVDLDSIALAPYVSLILQLLSDEIPVSIAAFRLLSRCLSGPLYENVAPTLLEHARALIFDTAITALTLSKGVNPSPTKPVAFDFNRSTPAPGPFLPHSFTEVDNSTLVLVEAALHTVDCLLATPLADRSLLVKWLYQDDEDPASVVALAPFVAHSNDSVNWPMACAAYMTCPSSPAIRLLATRILTSVALTLRSSTLMACFRTLDDTTAFLKSLLKLIRTKEESPALQAAVWELLTFSLIVQPSVLSLLFEIEGTPSCLIQGLRDAFEWGRMNVVAAAVGFFLDVWEGLSHTNAAHNMASRFRDESIFWPTLAQPLGVVSPGNKVRFAQGAIFKLLAIEYHVVARQAPSGGVLRDILSTFRDLYDQWLQDFTSVSVESAQATLPLYVLVSETQPHLYALTQWTTFMEIYFLEPPESKNSSSQPQQLRAGCDSPMLSATTMPTRPSNFTGDRTSVEWGIKLAEKMVVQAAAGQIDHVHTISRLCLCMIHHQVFEVVHKAQDPRWSTTLLRPHRDTSDTAMSIHLLTLVQSVLHHVEDASNVPLWTATLLLLRLLSQVKAQLPSLLISRLLSHSISALAADETFDVALMSLQEVLALTSSISADNQSTAAPHPSTFQMLAIISQSPLVPRLVDAWTKPKRRTMALRCLLSLVTTTSPQEIQSYVVDALTSLDLVAKTKALAKELTSLPTAARTSDDQTAWCLLLQIVTAILAHGNVSPLVFVAYVDPVLQSALYASDLTKELLEERYVIGHLLVQASRHLNQWQQIMPGSFANLLEAARAHLVPCSTWLQDTKDDEMTRRLWQVVHVIAVLLVKLTPSTKPQIQVGDSIQVDIEAARPIVDYIPPSAAHASVPCALGHLIKLAKSGLKQDEGRKVGNADEVALAVDALLLLIVNNYVLHENRYAHPSSRRIEMNKAVLELLSLAKSGRRNDVAYIIALEDLAGQVVLEEPRARNLKCQS</sequence>
<comment type="caution">
    <text evidence="1">The sequence shown here is derived from an EMBL/GenBank/DDBJ whole genome shotgun (WGS) entry which is preliminary data.</text>
</comment>
<proteinExistence type="predicted"/>
<reference evidence="1 2" key="1">
    <citation type="submission" date="2019-07" db="EMBL/GenBank/DDBJ databases">
        <title>Genomics analysis of Aphanomyces spp. identifies a new class of oomycete effector associated with host adaptation.</title>
        <authorList>
            <person name="Gaulin E."/>
        </authorList>
    </citation>
    <scope>NUCLEOTIDE SEQUENCE [LARGE SCALE GENOMIC DNA]</scope>
    <source>
        <strain evidence="1 2">ATCC 201684</strain>
    </source>
</reference>
<evidence type="ECO:0000313" key="2">
    <source>
        <dbReference type="Proteomes" id="UP000481153"/>
    </source>
</evidence>
<dbReference type="VEuPathDB" id="FungiDB:AeMF1_017154"/>
<accession>A0A6G0W5X7</accession>
<dbReference type="GO" id="GO:0006405">
    <property type="term" value="P:RNA export from nucleus"/>
    <property type="evidence" value="ECO:0007669"/>
    <property type="project" value="TreeGrafter"/>
</dbReference>
<gene>
    <name evidence="1" type="ORF">Ae201684_018336</name>
</gene>
<dbReference type="SUPFAM" id="SSF48371">
    <property type="entry name" value="ARM repeat"/>
    <property type="match status" value="2"/>
</dbReference>